<protein>
    <submittedName>
        <fullName evidence="4">Glycosyltransferase family 2 protein</fullName>
    </submittedName>
</protein>
<dbReference type="RefSeq" id="WP_199596620.1">
    <property type="nucleotide sequence ID" value="NZ_JAEHJZ010000001.1"/>
</dbReference>
<name>A0A934KS92_9FLAO</name>
<feature type="domain" description="Glycosyltransferase 2-like" evidence="2">
    <location>
        <begin position="6"/>
        <end position="108"/>
    </location>
</feature>
<evidence type="ECO:0000259" key="3">
    <source>
        <dbReference type="Pfam" id="PF02709"/>
    </source>
</evidence>
<dbReference type="Pfam" id="PF02709">
    <property type="entry name" value="Glyco_transf_7C"/>
    <property type="match status" value="1"/>
</dbReference>
<comment type="caution">
    <text evidence="4">The sequence shown here is derived from an EMBL/GenBank/DDBJ whole genome shotgun (WGS) entry which is preliminary data.</text>
</comment>
<proteinExistence type="predicted"/>
<reference evidence="4 5" key="1">
    <citation type="submission" date="2020-09" db="EMBL/GenBank/DDBJ databases">
        <title>Draft genome of Gelidibacter salicanalis PAMC21136.</title>
        <authorList>
            <person name="Park H."/>
        </authorList>
    </citation>
    <scope>NUCLEOTIDE SEQUENCE [LARGE SCALE GENOMIC DNA]</scope>
    <source>
        <strain evidence="4 5">PAMC21136</strain>
    </source>
</reference>
<keyword evidence="5" id="KW-1185">Reference proteome</keyword>
<evidence type="ECO:0000256" key="1">
    <source>
        <dbReference type="ARBA" id="ARBA00022679"/>
    </source>
</evidence>
<dbReference type="InterPro" id="IPR050834">
    <property type="entry name" value="Glycosyltransf_2"/>
</dbReference>
<dbReference type="InterPro" id="IPR029044">
    <property type="entry name" value="Nucleotide-diphossugar_trans"/>
</dbReference>
<dbReference type="PANTHER" id="PTHR43685:SF3">
    <property type="entry name" value="SLR2126 PROTEIN"/>
    <property type="match status" value="1"/>
</dbReference>
<keyword evidence="1" id="KW-0808">Transferase</keyword>
<dbReference type="InterPro" id="IPR001173">
    <property type="entry name" value="Glyco_trans_2-like"/>
</dbReference>
<dbReference type="GO" id="GO:0016757">
    <property type="term" value="F:glycosyltransferase activity"/>
    <property type="evidence" value="ECO:0007669"/>
    <property type="project" value="InterPro"/>
</dbReference>
<evidence type="ECO:0000313" key="5">
    <source>
        <dbReference type="Proteomes" id="UP000662373"/>
    </source>
</evidence>
<evidence type="ECO:0000313" key="4">
    <source>
        <dbReference type="EMBL" id="MBJ7879173.1"/>
    </source>
</evidence>
<evidence type="ECO:0000259" key="2">
    <source>
        <dbReference type="Pfam" id="PF00535"/>
    </source>
</evidence>
<organism evidence="4 5">
    <name type="scientific">Gelidibacter salicanalis</name>
    <dbReference type="NCBI Taxonomy" id="291193"/>
    <lineage>
        <taxon>Bacteria</taxon>
        <taxon>Pseudomonadati</taxon>
        <taxon>Bacteroidota</taxon>
        <taxon>Flavobacteriia</taxon>
        <taxon>Flavobacteriales</taxon>
        <taxon>Flavobacteriaceae</taxon>
        <taxon>Gelidibacter</taxon>
    </lineage>
</organism>
<dbReference type="CDD" id="cd00761">
    <property type="entry name" value="Glyco_tranf_GTA_type"/>
    <property type="match status" value="1"/>
</dbReference>
<gene>
    <name evidence="4" type="ORF">JEM65_00680</name>
</gene>
<dbReference type="Pfam" id="PF00535">
    <property type="entry name" value="Glycos_transf_2"/>
    <property type="match status" value="1"/>
</dbReference>
<dbReference type="AlphaFoldDB" id="A0A934KS92"/>
<accession>A0A934KS92</accession>
<dbReference type="GO" id="GO:0005975">
    <property type="term" value="P:carbohydrate metabolic process"/>
    <property type="evidence" value="ECO:0007669"/>
    <property type="project" value="InterPro"/>
</dbReference>
<dbReference type="Proteomes" id="UP000662373">
    <property type="component" value="Unassembled WGS sequence"/>
</dbReference>
<dbReference type="SUPFAM" id="SSF53448">
    <property type="entry name" value="Nucleotide-diphospho-sugar transferases"/>
    <property type="match status" value="1"/>
</dbReference>
<sequence length="386" mass="45633">MSSVISVVVGFRNRDLERVKRYLDSLASQLFKDFELIFVDYGSEESIAKSVEQLVNSYPFTRYVYNHTIGLPWNRSHALNTGIRLASGEYVLFSDIDLIYFEDFLHSINIKADATIQLYQQVYWLPENYENWDNLKNKPNNFDFSLDGARGGIHVVKRTILEKINGYDEYFCFWGLEDNDLFMRLKREGLKEEWLSLNQSPVYHQWHPVVSNTKKNFFPDRWYDDMIIYYAVNQSVLKRNLNNWGKLYEQADRPILQVKQYETVQIPEVIDLNTKGLFVNEFIQKIRNLTREQGLIITIPFQKELLKYDGSKLYTLLSKFTSIFGLKTVLVKDSYIKNLEHLNGNGAYLIPEKDLYYLIWKLIKTTDVVRDYHMTLESEQVVFKIC</sequence>
<dbReference type="InterPro" id="IPR027791">
    <property type="entry name" value="Galactosyl_T_C"/>
</dbReference>
<dbReference type="PANTHER" id="PTHR43685">
    <property type="entry name" value="GLYCOSYLTRANSFERASE"/>
    <property type="match status" value="1"/>
</dbReference>
<feature type="domain" description="Galactosyltransferase C-terminal" evidence="3">
    <location>
        <begin position="139"/>
        <end position="204"/>
    </location>
</feature>
<dbReference type="Gene3D" id="3.90.550.10">
    <property type="entry name" value="Spore Coat Polysaccharide Biosynthesis Protein SpsA, Chain A"/>
    <property type="match status" value="1"/>
</dbReference>
<dbReference type="EMBL" id="JAEHJZ010000001">
    <property type="protein sequence ID" value="MBJ7879173.1"/>
    <property type="molecule type" value="Genomic_DNA"/>
</dbReference>
<dbReference type="InterPro" id="IPR003859">
    <property type="entry name" value="Galactosyl_T"/>
</dbReference>
<dbReference type="PRINTS" id="PR02050">
    <property type="entry name" value="B14GALTRFASE"/>
</dbReference>